<dbReference type="RefSeq" id="WP_132223359.1">
    <property type="nucleotide sequence ID" value="NZ_JADPGE010000004.1"/>
</dbReference>
<gene>
    <name evidence="2" type="ORF">EDD61_101215</name>
</gene>
<sequence length="117" mass="13185">MKKGLFALACICILVALAIDKEVLISSFWSVIKYGCMAYGITLLTYALCSKRITYVNTTLTMMGVILLTCYTIVLVDTFFFHTLPWLSGMIRYPIFSAYVPAYVLFIIPGICLSFHE</sequence>
<keyword evidence="1" id="KW-0472">Membrane</keyword>
<comment type="caution">
    <text evidence="2">The sequence shown here is derived from an EMBL/GenBank/DDBJ whole genome shotgun (WGS) entry which is preliminary data.</text>
</comment>
<keyword evidence="1" id="KW-0812">Transmembrane</keyword>
<name>A0A4R3TPY6_9FIRM</name>
<evidence type="ECO:0000313" key="3">
    <source>
        <dbReference type="Proteomes" id="UP000295773"/>
    </source>
</evidence>
<reference evidence="2 3" key="1">
    <citation type="submission" date="2019-03" db="EMBL/GenBank/DDBJ databases">
        <title>Genomic Encyclopedia of Type Strains, Phase IV (KMG-IV): sequencing the most valuable type-strain genomes for metagenomic binning, comparative biology and taxonomic classification.</title>
        <authorList>
            <person name="Goeker M."/>
        </authorList>
    </citation>
    <scope>NUCLEOTIDE SEQUENCE [LARGE SCALE GENOMIC DNA]</scope>
    <source>
        <strain evidence="2 3">DSM 29481</strain>
    </source>
</reference>
<accession>A0A4R3TPY6</accession>
<organism evidence="2 3">
    <name type="scientific">Longicatena caecimuris</name>
    <dbReference type="NCBI Taxonomy" id="1796635"/>
    <lineage>
        <taxon>Bacteria</taxon>
        <taxon>Bacillati</taxon>
        <taxon>Bacillota</taxon>
        <taxon>Erysipelotrichia</taxon>
        <taxon>Erysipelotrichales</taxon>
        <taxon>Erysipelotrichaceae</taxon>
        <taxon>Longicatena</taxon>
    </lineage>
</organism>
<dbReference type="EMBL" id="SMBP01000001">
    <property type="protein sequence ID" value="TCU63562.1"/>
    <property type="molecule type" value="Genomic_DNA"/>
</dbReference>
<keyword evidence="3" id="KW-1185">Reference proteome</keyword>
<proteinExistence type="predicted"/>
<dbReference type="AlphaFoldDB" id="A0A4R3TPY6"/>
<evidence type="ECO:0000256" key="1">
    <source>
        <dbReference type="SAM" id="Phobius"/>
    </source>
</evidence>
<dbReference type="Proteomes" id="UP000295773">
    <property type="component" value="Unassembled WGS sequence"/>
</dbReference>
<feature type="transmembrane region" description="Helical" evidence="1">
    <location>
        <begin position="60"/>
        <end position="81"/>
    </location>
</feature>
<feature type="transmembrane region" description="Helical" evidence="1">
    <location>
        <begin position="28"/>
        <end position="48"/>
    </location>
</feature>
<evidence type="ECO:0000313" key="2">
    <source>
        <dbReference type="EMBL" id="TCU63562.1"/>
    </source>
</evidence>
<feature type="transmembrane region" description="Helical" evidence="1">
    <location>
        <begin position="93"/>
        <end position="115"/>
    </location>
</feature>
<keyword evidence="1" id="KW-1133">Transmembrane helix</keyword>
<protein>
    <submittedName>
        <fullName evidence="2">Uncharacterized protein</fullName>
    </submittedName>
</protein>